<feature type="compositionally biased region" description="Low complexity" evidence="1">
    <location>
        <begin position="727"/>
        <end position="748"/>
    </location>
</feature>
<feature type="region of interest" description="Disordered" evidence="1">
    <location>
        <begin position="901"/>
        <end position="967"/>
    </location>
</feature>
<feature type="region of interest" description="Disordered" evidence="1">
    <location>
        <begin position="1301"/>
        <end position="1320"/>
    </location>
</feature>
<organism evidence="2 3">
    <name type="scientific">Leishmania martiniquensis</name>
    <dbReference type="NCBI Taxonomy" id="1580590"/>
    <lineage>
        <taxon>Eukaryota</taxon>
        <taxon>Discoba</taxon>
        <taxon>Euglenozoa</taxon>
        <taxon>Kinetoplastea</taxon>
        <taxon>Metakinetoplastina</taxon>
        <taxon>Trypanosomatida</taxon>
        <taxon>Trypanosomatidae</taxon>
        <taxon>Leishmaniinae</taxon>
        <taxon>Leishmania</taxon>
    </lineage>
</organism>
<feature type="region of interest" description="Disordered" evidence="1">
    <location>
        <begin position="1057"/>
        <end position="1079"/>
    </location>
</feature>
<feature type="compositionally biased region" description="Gly residues" evidence="1">
    <location>
        <begin position="19"/>
        <end position="28"/>
    </location>
</feature>
<dbReference type="EMBL" id="JAFEUZ010000013">
    <property type="protein sequence ID" value="KAG5484067.1"/>
    <property type="molecule type" value="Genomic_DNA"/>
</dbReference>
<dbReference type="RefSeq" id="XP_067180307.1">
    <property type="nucleotide sequence ID" value="XM_067323356.1"/>
</dbReference>
<gene>
    <name evidence="2" type="ORF">LSCM1_05921</name>
</gene>
<feature type="region of interest" description="Disordered" evidence="1">
    <location>
        <begin position="1392"/>
        <end position="1415"/>
    </location>
</feature>
<name>A0A836HDD7_9TRYP</name>
<protein>
    <submittedName>
        <fullName evidence="2">Uncharacterized protein</fullName>
    </submittedName>
</protein>
<sequence>MADGRRQQRQHSSRLASGGTSGGRGGSRGKSSRKVTVAVEEADGAPHRCFASPGINASASSELMSETIASCGSSDAAKPRLAFKEARDLLLDIFFPRQGELECVLSGFLSREDYALMQSFWAPFLTPELKDTWYLDAVMLCVLDKGHWRSSKHFRQLMTASLNREEVLQLNQQRRECSNQLRERLMDISGALMEQSGQREKRKSLQTLLKDYNRHKASLSRTSAAESCGKQGGTGEPFHSRTSNAQPAQLGAQGMSWATQCHELLSVSLRRLQTTVSISFDCFDLLAARIPTAIVTSLPSQYFLPSAPVVYAEVAYHEKKVGDLEALCFFVSIESRRRLLNGHAPADISRGAAAHSSDHRNGDPAVSAPCTHEDDEGPIQTAQQLYSAVRHVGLVVTTACSSMVLTVLFQLADVLHERQAFCDKKAKAAQLDVPLEQLIGHKAATVRTYSGKLVEDLQELRYYAITGEMSLSVLARQLVARFCSENRARIEQLRKRYPKIFTPLEMIATPEEQKNFDVTQLLSGIALKLMFLTGGGQRSIVADDRRLPSSVQRMTDDVALSKMLEVPILNQICWVACMMGMPIMSSHGLLAQKHHGKPLSFIEIDECCGVLRALFQAVGALPCGSACPQNIKEWFPLFPFYAVNSEGKRILMYLYTAQATAIQRVPLTLQKDMTLLSFATAFQSAKGRSRVDISNYFFEPNFTVGYAHRSTDSSDSGVNEDGAQRLSALSGPCSPSASSSSAPQRKSPNAGYTAPFSAALSPTAAAGKLQSVTHRSPSSSSDTSASCSTLMEENRNIDVYTCVSPQVQLYLRCSNEATMRRHRVTELTPSVSSTFYCSARDLEADRPDIAQALHRAMPKLLPSEGLLVLRWTSGEPLVTFCVGDLVSVMAERVAGLLTRGGHEAGASDSAKPTPPSPSQGHPSSPRHFTRASPSEAEVNGASSPLIGSEGSVTGTVNSATGDTPGERARTQLVKIDEPEKHSSAMAVSFGSKEGACGATSEDDPATASSGSYAAPETARVYQDVMHDILGVSEKVSHRVAVRWRVLEVLPCSLLPSRSGRRSGGTSSSVVTATGKSERAGSANTYHGEVVLRVAALDMPLTVPLRILTIGHERASMSVFTFDNKNNDTVCWSNPNLIDSILSSGGQQESNTSSRHALVDSMLVAAGDGLAQPTAVAARGRHAPSGLLCDTEEALHNVFFSIGVLLGNAITNGVYYTAPIAPLAFLLMKKAVSSGDYSFKNFMWLEPADGNLLSSTVALNSAYEILTMSDHQYVLFLQLRGLTNPDAQIFPVLHSLADEVREDKASRQQQQQHRRRKGAHDIDFILRQRPSDKMSGSTPLGCSLKPPRTSASVLGYLKLIQAHNRKGRTFHRSGSSAHCFSLGADAPVKERLQEGRAQPQQPLAMKSHAPSQAPDNQIKDLQYSHLPSRREYISLYLVNDLTWSSVRRDGHGSKNKELWVSMARGFMTSSLAKSPLMTHCCSRVIREVLCVPDEGEEVPFRRS</sequence>
<dbReference type="OrthoDB" id="272602at2759"/>
<feature type="compositionally biased region" description="Polar residues" evidence="1">
    <location>
        <begin position="950"/>
        <end position="961"/>
    </location>
</feature>
<feature type="region of interest" description="Disordered" evidence="1">
    <location>
        <begin position="1"/>
        <end position="36"/>
    </location>
</feature>
<feature type="region of interest" description="Disordered" evidence="1">
    <location>
        <begin position="767"/>
        <end position="787"/>
    </location>
</feature>
<feature type="region of interest" description="Disordered" evidence="1">
    <location>
        <begin position="350"/>
        <end position="374"/>
    </location>
</feature>
<feature type="compositionally biased region" description="Low complexity" evidence="1">
    <location>
        <begin position="771"/>
        <end position="787"/>
    </location>
</feature>
<evidence type="ECO:0000313" key="2">
    <source>
        <dbReference type="EMBL" id="KAG5484067.1"/>
    </source>
</evidence>
<evidence type="ECO:0000256" key="1">
    <source>
        <dbReference type="SAM" id="MobiDB-lite"/>
    </source>
</evidence>
<proteinExistence type="predicted"/>
<feature type="region of interest" description="Disordered" evidence="1">
    <location>
        <begin position="218"/>
        <end position="244"/>
    </location>
</feature>
<feature type="region of interest" description="Disordered" evidence="1">
    <location>
        <begin position="710"/>
        <end position="754"/>
    </location>
</feature>
<dbReference type="KEGG" id="lmat:92515868"/>
<evidence type="ECO:0000313" key="3">
    <source>
        <dbReference type="Proteomes" id="UP000673552"/>
    </source>
</evidence>
<keyword evidence="3" id="KW-1185">Reference proteome</keyword>
<comment type="caution">
    <text evidence="2">The sequence shown here is derived from an EMBL/GenBank/DDBJ whole genome shotgun (WGS) entry which is preliminary data.</text>
</comment>
<reference evidence="2 3" key="1">
    <citation type="submission" date="2021-03" db="EMBL/GenBank/DDBJ databases">
        <title>Leishmania (Mundinia) martiniquensis Genome sequencing and assembly.</title>
        <authorList>
            <person name="Almutairi H."/>
            <person name="Gatherer D."/>
        </authorList>
    </citation>
    <scope>NUCLEOTIDE SEQUENCE [LARGE SCALE GENOMIC DNA]</scope>
    <source>
        <strain evidence="2">LSCM1</strain>
    </source>
</reference>
<accession>A0A836HDD7</accession>
<dbReference type="GeneID" id="92515868"/>
<dbReference type="Proteomes" id="UP000673552">
    <property type="component" value="Chromosome 13"/>
</dbReference>